<keyword evidence="4" id="KW-0694">RNA-binding</keyword>
<evidence type="ECO:0000313" key="6">
    <source>
        <dbReference type="Proteomes" id="UP000032483"/>
    </source>
</evidence>
<comment type="similarity">
    <text evidence="1 4">Belongs to the DTD family.</text>
</comment>
<dbReference type="Proteomes" id="UP000032483">
    <property type="component" value="Unassembled WGS sequence"/>
</dbReference>
<keyword evidence="6" id="KW-1185">Reference proteome</keyword>
<dbReference type="GO" id="GO:0005737">
    <property type="term" value="C:cytoplasm"/>
    <property type="evidence" value="ECO:0007669"/>
    <property type="project" value="UniProtKB-SubCell"/>
</dbReference>
<comment type="catalytic activity">
    <reaction evidence="4">
        <text>a D-aminoacyl-tRNA + H2O = a tRNA + a D-alpha-amino acid + H(+)</text>
        <dbReference type="Rhea" id="RHEA:13953"/>
        <dbReference type="Rhea" id="RHEA-COMP:10123"/>
        <dbReference type="Rhea" id="RHEA-COMP:10124"/>
        <dbReference type="ChEBI" id="CHEBI:15377"/>
        <dbReference type="ChEBI" id="CHEBI:15378"/>
        <dbReference type="ChEBI" id="CHEBI:59871"/>
        <dbReference type="ChEBI" id="CHEBI:78442"/>
        <dbReference type="ChEBI" id="CHEBI:79333"/>
        <dbReference type="EC" id="3.1.1.96"/>
    </reaction>
</comment>
<dbReference type="GO" id="GO:0019478">
    <property type="term" value="P:D-amino acid catabolic process"/>
    <property type="evidence" value="ECO:0007669"/>
    <property type="project" value="UniProtKB-UniRule"/>
</dbReference>
<evidence type="ECO:0000313" key="5">
    <source>
        <dbReference type="EMBL" id="KJF40309.1"/>
    </source>
</evidence>
<dbReference type="Pfam" id="PF02580">
    <property type="entry name" value="Tyr_Deacylase"/>
    <property type="match status" value="1"/>
</dbReference>
<dbReference type="GO" id="GO:0043908">
    <property type="term" value="F:Ser(Gly)-tRNA(Ala) hydrolase activity"/>
    <property type="evidence" value="ECO:0007669"/>
    <property type="project" value="UniProtKB-UniRule"/>
</dbReference>
<dbReference type="PANTHER" id="PTHR10472">
    <property type="entry name" value="D-TYROSYL-TRNA TYR DEACYLASE"/>
    <property type="match status" value="1"/>
</dbReference>
<comment type="catalytic activity">
    <reaction evidence="4">
        <text>glycyl-tRNA(Ala) + H2O = tRNA(Ala) + glycine + H(+)</text>
        <dbReference type="Rhea" id="RHEA:53744"/>
        <dbReference type="Rhea" id="RHEA-COMP:9657"/>
        <dbReference type="Rhea" id="RHEA-COMP:13640"/>
        <dbReference type="ChEBI" id="CHEBI:15377"/>
        <dbReference type="ChEBI" id="CHEBI:15378"/>
        <dbReference type="ChEBI" id="CHEBI:57305"/>
        <dbReference type="ChEBI" id="CHEBI:78442"/>
        <dbReference type="ChEBI" id="CHEBI:78522"/>
    </reaction>
</comment>
<dbReference type="FunFam" id="3.50.80.10:FF:000001">
    <property type="entry name" value="D-aminoacyl-tRNA deacylase"/>
    <property type="match status" value="1"/>
</dbReference>
<dbReference type="Gene3D" id="3.50.80.10">
    <property type="entry name" value="D-tyrosyl-tRNA(Tyr) deacylase"/>
    <property type="match status" value="1"/>
</dbReference>
<dbReference type="NCBIfam" id="TIGR00256">
    <property type="entry name" value="D-aminoacyl-tRNA deacylase"/>
    <property type="match status" value="1"/>
</dbReference>
<organism evidence="5 6">
    <name type="scientific">Ruthenibacterium lactatiformans</name>
    <dbReference type="NCBI Taxonomy" id="1550024"/>
    <lineage>
        <taxon>Bacteria</taxon>
        <taxon>Bacillati</taxon>
        <taxon>Bacillota</taxon>
        <taxon>Clostridia</taxon>
        <taxon>Eubacteriales</taxon>
        <taxon>Oscillospiraceae</taxon>
        <taxon>Ruthenibacterium</taxon>
    </lineage>
</organism>
<comment type="subunit">
    <text evidence="4">Homodimer.</text>
</comment>
<evidence type="ECO:0000256" key="2">
    <source>
        <dbReference type="ARBA" id="ARBA00022555"/>
    </source>
</evidence>
<protein>
    <recommendedName>
        <fullName evidence="4">D-aminoacyl-tRNA deacylase</fullName>
        <shortName evidence="4">DTD</shortName>
        <ecNumber evidence="4">3.1.1.96</ecNumber>
    </recommendedName>
    <alternativeName>
        <fullName evidence="4">Gly-tRNA(Ala) deacylase</fullName>
        <ecNumber evidence="4">3.1.1.-</ecNumber>
    </alternativeName>
</protein>
<keyword evidence="3 4" id="KW-0378">Hydrolase</keyword>
<comment type="caution">
    <text evidence="5">The sequence shown here is derived from an EMBL/GenBank/DDBJ whole genome shotgun (WGS) entry which is preliminary data.</text>
</comment>
<gene>
    <name evidence="4" type="primary">dtd</name>
    <name evidence="5" type="ORF">TQ39_07950</name>
</gene>
<dbReference type="InterPro" id="IPR023509">
    <property type="entry name" value="DTD-like_sf"/>
</dbReference>
<evidence type="ECO:0000256" key="1">
    <source>
        <dbReference type="ARBA" id="ARBA00009673"/>
    </source>
</evidence>
<dbReference type="EC" id="3.1.1.96" evidence="4"/>
<evidence type="ECO:0000256" key="3">
    <source>
        <dbReference type="ARBA" id="ARBA00022801"/>
    </source>
</evidence>
<comment type="subcellular location">
    <subcellularLocation>
        <location evidence="4">Cytoplasm</location>
    </subcellularLocation>
</comment>
<dbReference type="SUPFAM" id="SSF69500">
    <property type="entry name" value="DTD-like"/>
    <property type="match status" value="1"/>
</dbReference>
<feature type="short sequence motif" description="Gly-cisPro motif, important for rejection of L-amino acids" evidence="4">
    <location>
        <begin position="138"/>
        <end position="139"/>
    </location>
</feature>
<dbReference type="HAMAP" id="MF_00518">
    <property type="entry name" value="Deacylase_Dtd"/>
    <property type="match status" value="1"/>
</dbReference>
<sequence length="151" mass="16069">MRAVIQRVSAADVVVNGGAPRAIGRGLMILLGVRDTDTLDVCEKLAQKCAGLRIFEDAGGKLNVSAEELGCEALVVSNFTLYGDTKKGKRPSFIAAAKPPLSVEAYEAFVAELRKTGLARVETGEFGAGMKVTLTNDGPVTIVIDTDEWKR</sequence>
<dbReference type="GeneID" id="42856533"/>
<dbReference type="PATRIC" id="fig|1550024.3.peg.1803"/>
<dbReference type="GO" id="GO:0000049">
    <property type="term" value="F:tRNA binding"/>
    <property type="evidence" value="ECO:0007669"/>
    <property type="project" value="UniProtKB-UniRule"/>
</dbReference>
<name>A0A0D8J0N6_9FIRM</name>
<dbReference type="GO" id="GO:0106026">
    <property type="term" value="F:Gly-tRNA(Ala) deacylase activity"/>
    <property type="evidence" value="ECO:0007669"/>
    <property type="project" value="UniProtKB-UniRule"/>
</dbReference>
<dbReference type="AlphaFoldDB" id="A0A0D8J0N6"/>
<dbReference type="GO" id="GO:0051500">
    <property type="term" value="F:D-tyrosyl-tRNA(Tyr) deacylase activity"/>
    <property type="evidence" value="ECO:0007669"/>
    <property type="project" value="TreeGrafter"/>
</dbReference>
<evidence type="ECO:0000256" key="4">
    <source>
        <dbReference type="HAMAP-Rule" id="MF_00518"/>
    </source>
</evidence>
<dbReference type="PANTHER" id="PTHR10472:SF5">
    <property type="entry name" value="D-AMINOACYL-TRNA DEACYLASE 1"/>
    <property type="match status" value="1"/>
</dbReference>
<dbReference type="EC" id="3.1.1.-" evidence="4"/>
<dbReference type="EMBL" id="JXXK01000008">
    <property type="protein sequence ID" value="KJF40309.1"/>
    <property type="molecule type" value="Genomic_DNA"/>
</dbReference>
<proteinExistence type="inferred from homology"/>
<dbReference type="RefSeq" id="WP_050005152.1">
    <property type="nucleotide sequence ID" value="NZ_DAWBJP010000049.1"/>
</dbReference>
<reference evidence="5" key="1">
    <citation type="submission" date="2015-02" db="EMBL/GenBank/DDBJ databases">
        <title>A novel member of the family Ruminococcaceae isolated from human feces.</title>
        <authorList>
            <person name="Shkoporov A.N."/>
            <person name="Chaplin A.V."/>
            <person name="Motuzova O.V."/>
            <person name="Kafarskaia L.I."/>
            <person name="Khokhlova E.V."/>
            <person name="Efimov B.A."/>
        </authorList>
    </citation>
    <scope>NUCLEOTIDE SEQUENCE [LARGE SCALE GENOMIC DNA]</scope>
    <source>
        <strain evidence="5">585-1</strain>
    </source>
</reference>
<comment type="function">
    <text evidence="4">An aminoacyl-tRNA editing enzyme that deacylates mischarged D-aminoacyl-tRNAs. Also deacylates mischarged glycyl-tRNA(Ala), protecting cells against glycine mischarging by AlaRS. Acts via tRNA-based rather than protein-based catalysis; rejects L-amino acids rather than detecting D-amino acids in the active site. By recycling D-aminoacyl-tRNA to D-amino acids and free tRNA molecules, this enzyme counteracts the toxicity associated with the formation of D-aminoacyl-tRNA entities in vivo and helps enforce protein L-homochirality.</text>
</comment>
<comment type="domain">
    <text evidence="4">A Gly-cisPro motif from one monomer fits into the active site of the other monomer to allow specific chiral rejection of L-amino acids.</text>
</comment>
<keyword evidence="2 4" id="KW-0820">tRNA-binding</keyword>
<dbReference type="InterPro" id="IPR003732">
    <property type="entry name" value="Daa-tRNA_deacyls_DTD"/>
</dbReference>
<accession>A0A0D8J0N6</accession>
<keyword evidence="4" id="KW-0963">Cytoplasm</keyword>